<dbReference type="PROSITE" id="PS50222">
    <property type="entry name" value="EF_HAND_2"/>
    <property type="match status" value="2"/>
</dbReference>
<dbReference type="SMART" id="SM00054">
    <property type="entry name" value="EFh"/>
    <property type="match status" value="2"/>
</dbReference>
<dbReference type="AlphaFoldDB" id="A0A267GCK7"/>
<keyword evidence="4" id="KW-0677">Repeat</keyword>
<dbReference type="InterPro" id="IPR018247">
    <property type="entry name" value="EF_Hand_1_Ca_BS"/>
</dbReference>
<gene>
    <name evidence="8" type="ORF">BOX15_Mlig012279g3</name>
</gene>
<evidence type="ECO:0000256" key="5">
    <source>
        <dbReference type="ARBA" id="ARBA00022837"/>
    </source>
</evidence>
<dbReference type="CDD" id="cd00051">
    <property type="entry name" value="EFh"/>
    <property type="match status" value="1"/>
</dbReference>
<evidence type="ECO:0000256" key="4">
    <source>
        <dbReference type="ARBA" id="ARBA00022737"/>
    </source>
</evidence>
<dbReference type="PANTHER" id="PTHR23055:SF178">
    <property type="entry name" value="NEUROCALCIN HOMOLOG"/>
    <property type="match status" value="1"/>
</dbReference>
<comment type="similarity">
    <text evidence="1">Belongs to the recoverin family.</text>
</comment>
<proteinExistence type="inferred from homology"/>
<accession>A0A267GCK7</accession>
<dbReference type="Gene3D" id="1.10.238.10">
    <property type="entry name" value="EF-hand"/>
    <property type="match status" value="1"/>
</dbReference>
<keyword evidence="9" id="KW-1185">Reference proteome</keyword>
<dbReference type="Pfam" id="PF13499">
    <property type="entry name" value="EF-hand_7"/>
    <property type="match status" value="1"/>
</dbReference>
<evidence type="ECO:0000313" key="9">
    <source>
        <dbReference type="Proteomes" id="UP000215902"/>
    </source>
</evidence>
<feature type="domain" description="EF-hand" evidence="7">
    <location>
        <begin position="66"/>
        <end position="101"/>
    </location>
</feature>
<dbReference type="EMBL" id="NIVC01000406">
    <property type="protein sequence ID" value="PAA83768.1"/>
    <property type="molecule type" value="Genomic_DNA"/>
</dbReference>
<organism evidence="8 9">
    <name type="scientific">Macrostomum lignano</name>
    <dbReference type="NCBI Taxonomy" id="282301"/>
    <lineage>
        <taxon>Eukaryota</taxon>
        <taxon>Metazoa</taxon>
        <taxon>Spiralia</taxon>
        <taxon>Lophotrochozoa</taxon>
        <taxon>Platyhelminthes</taxon>
        <taxon>Rhabditophora</taxon>
        <taxon>Macrostomorpha</taxon>
        <taxon>Macrostomida</taxon>
        <taxon>Macrostomidae</taxon>
        <taxon>Macrostomum</taxon>
    </lineage>
</organism>
<dbReference type="PROSITE" id="PS00018">
    <property type="entry name" value="EF_HAND_1"/>
    <property type="match status" value="1"/>
</dbReference>
<keyword evidence="6" id="KW-0449">Lipoprotein</keyword>
<dbReference type="OrthoDB" id="191686at2759"/>
<keyword evidence="5" id="KW-0106">Calcium</keyword>
<evidence type="ECO:0000256" key="2">
    <source>
        <dbReference type="ARBA" id="ARBA00022707"/>
    </source>
</evidence>
<evidence type="ECO:0000256" key="1">
    <source>
        <dbReference type="ARBA" id="ARBA00006049"/>
    </source>
</evidence>
<dbReference type="InterPro" id="IPR011992">
    <property type="entry name" value="EF-hand-dom_pair"/>
</dbReference>
<dbReference type="GO" id="GO:0005509">
    <property type="term" value="F:calcium ion binding"/>
    <property type="evidence" value="ECO:0007669"/>
    <property type="project" value="InterPro"/>
</dbReference>
<sequence>MSAHRSAAAAAPNELDAETVGFLMEASRLSAEELRSLYAQFKASQPGGRTSDFMNYVSKSQSSSAQLRKKAHQFFDLFDRNKDRSISRDEVLSIMHSVFLTAKDRGVQLNRQPEDVCDEFFSKLDVDGNCEISEEEFVQGVLSEPDLLKILQNPEVMNTLSS</sequence>
<dbReference type="InterPro" id="IPR002048">
    <property type="entry name" value="EF_hand_dom"/>
</dbReference>
<dbReference type="Proteomes" id="UP000215902">
    <property type="component" value="Unassembled WGS sequence"/>
</dbReference>
<protein>
    <recommendedName>
        <fullName evidence="7">EF-hand domain-containing protein</fullName>
    </recommendedName>
</protein>
<dbReference type="SUPFAM" id="SSF47473">
    <property type="entry name" value="EF-hand"/>
    <property type="match status" value="1"/>
</dbReference>
<evidence type="ECO:0000259" key="7">
    <source>
        <dbReference type="PROSITE" id="PS50222"/>
    </source>
</evidence>
<comment type="caution">
    <text evidence="8">The sequence shown here is derived from an EMBL/GenBank/DDBJ whole genome shotgun (WGS) entry which is preliminary data.</text>
</comment>
<evidence type="ECO:0000313" key="8">
    <source>
        <dbReference type="EMBL" id="PAA83768.1"/>
    </source>
</evidence>
<name>A0A267GCK7_9PLAT</name>
<evidence type="ECO:0000256" key="3">
    <source>
        <dbReference type="ARBA" id="ARBA00022723"/>
    </source>
</evidence>
<dbReference type="InterPro" id="IPR028846">
    <property type="entry name" value="Recoverin"/>
</dbReference>
<reference evidence="8 9" key="1">
    <citation type="submission" date="2017-06" db="EMBL/GenBank/DDBJ databases">
        <title>A platform for efficient transgenesis in Macrostomum lignano, a flatworm model organism for stem cell research.</title>
        <authorList>
            <person name="Berezikov E."/>
        </authorList>
    </citation>
    <scope>NUCLEOTIDE SEQUENCE [LARGE SCALE GENOMIC DNA]</scope>
    <source>
        <strain evidence="8">DV1</strain>
        <tissue evidence="8">Whole organism</tissue>
    </source>
</reference>
<dbReference type="PANTHER" id="PTHR23055">
    <property type="entry name" value="CALCIUM BINDING PROTEINS"/>
    <property type="match status" value="1"/>
</dbReference>
<keyword evidence="3" id="KW-0479">Metal-binding</keyword>
<keyword evidence="2" id="KW-0519">Myristate</keyword>
<dbReference type="STRING" id="282301.A0A267GCK7"/>
<evidence type="ECO:0000256" key="6">
    <source>
        <dbReference type="ARBA" id="ARBA00023288"/>
    </source>
</evidence>
<feature type="domain" description="EF-hand" evidence="7">
    <location>
        <begin position="112"/>
        <end position="147"/>
    </location>
</feature>